<accession>A0A8X6UX05</accession>
<dbReference type="Proteomes" id="UP000887159">
    <property type="component" value="Unassembled WGS sequence"/>
</dbReference>
<dbReference type="EMBL" id="BMAU01021013">
    <property type="protein sequence ID" value="GFX86718.1"/>
    <property type="molecule type" value="Genomic_DNA"/>
</dbReference>
<name>A0A8X6UX05_TRICX</name>
<dbReference type="AlphaFoldDB" id="A0A8X6UX05"/>
<comment type="caution">
    <text evidence="1">The sequence shown here is derived from an EMBL/GenBank/DDBJ whole genome shotgun (WGS) entry which is preliminary data.</text>
</comment>
<keyword evidence="2" id="KW-1185">Reference proteome</keyword>
<proteinExistence type="predicted"/>
<evidence type="ECO:0000313" key="1">
    <source>
        <dbReference type="EMBL" id="GFX86718.1"/>
    </source>
</evidence>
<evidence type="ECO:0000313" key="2">
    <source>
        <dbReference type="Proteomes" id="UP000887159"/>
    </source>
</evidence>
<reference evidence="1" key="1">
    <citation type="submission" date="2020-08" db="EMBL/GenBank/DDBJ databases">
        <title>Multicomponent nature underlies the extraordinary mechanical properties of spider dragline silk.</title>
        <authorList>
            <person name="Kono N."/>
            <person name="Nakamura H."/>
            <person name="Mori M."/>
            <person name="Yoshida Y."/>
            <person name="Ohtoshi R."/>
            <person name="Malay A.D."/>
            <person name="Moran D.A.P."/>
            <person name="Tomita M."/>
            <person name="Numata K."/>
            <person name="Arakawa K."/>
        </authorList>
    </citation>
    <scope>NUCLEOTIDE SEQUENCE</scope>
</reference>
<organism evidence="1 2">
    <name type="scientific">Trichonephila clavipes</name>
    <name type="common">Golden silk orbweaver</name>
    <name type="synonym">Nephila clavipes</name>
    <dbReference type="NCBI Taxonomy" id="2585209"/>
    <lineage>
        <taxon>Eukaryota</taxon>
        <taxon>Metazoa</taxon>
        <taxon>Ecdysozoa</taxon>
        <taxon>Arthropoda</taxon>
        <taxon>Chelicerata</taxon>
        <taxon>Arachnida</taxon>
        <taxon>Araneae</taxon>
        <taxon>Araneomorphae</taxon>
        <taxon>Entelegynae</taxon>
        <taxon>Araneoidea</taxon>
        <taxon>Nephilidae</taxon>
        <taxon>Trichonephila</taxon>
    </lineage>
</organism>
<protein>
    <submittedName>
        <fullName evidence="1">Uncharacterized protein</fullName>
    </submittedName>
</protein>
<sequence>MSSAGYSSSTLEQVIAIHSGMAAEWAGLVSSHAKSVEVPRDWAHSGQSFPWLSKTLRFSGYGSIFVNVCGDEALCSSEDQGNLRLCLLGSLLGFWFGSFIAGDPNMTWDPL</sequence>
<gene>
    <name evidence="1" type="ORF">TNCV_1409151</name>
</gene>